<dbReference type="GO" id="GO:0046677">
    <property type="term" value="P:response to antibiotic"/>
    <property type="evidence" value="ECO:0007669"/>
    <property type="project" value="UniProtKB-KW"/>
</dbReference>
<keyword evidence="4" id="KW-0813">Transport</keyword>
<dbReference type="GO" id="GO:0005886">
    <property type="term" value="C:plasma membrane"/>
    <property type="evidence" value="ECO:0007669"/>
    <property type="project" value="UniProtKB-SubCell"/>
</dbReference>
<dbReference type="PANTHER" id="PTHR43823:SF3">
    <property type="entry name" value="MULTIDRUG EXPORT PROTEIN MEPA"/>
    <property type="match status" value="1"/>
</dbReference>
<evidence type="ECO:0000256" key="5">
    <source>
        <dbReference type="ARBA" id="ARBA00022475"/>
    </source>
</evidence>
<sequence length="482" mass="53279">MTGGFFYGVDDSIFEKGNVGKLLMKFSIPAIISLLVSELYNMVDTVFVGRVIGGNGIGALVVVFPIQRIIVAISMMIAIGSSTAIARSSGEKDYKNVQKIIKNSISLTFSSMIPLTILIFIFKDSILKSLGASNQILPYAHEYLSIIVFGSIFQSLTISIGYMMMALGNRKVALQSTMTGAICNAIVDFIFVVLLDFGVKGAAIATVLSQIVSFIYAYYHFVEVKKKFKLSLGFKFNADIWKGITTVGFSAFIVEAEDGILLAILNNLLLKHAGDMGVIVLGVISKLSMFMFINMLGISSAMQPIAAYNLGAENYKRLKEVVRKTIIYALLTSLGLWAITMIFTPQLISIFVKDKNIVKEAVKAFRIMVSVLPLISLYYVSIYYFQALGKAKKSFTVSILRQIIILLPVSILLIEVFDLGALAVWLSYPIADFTSSVVAVFLMRKESKKLDKTIRKAELEAISDKEYEMNSYEKNPIQDDMI</sequence>
<comment type="subcellular location">
    <subcellularLocation>
        <location evidence="1">Cell membrane</location>
        <topology evidence="1">Multi-pass membrane protein</topology>
    </subcellularLocation>
</comment>
<feature type="transmembrane region" description="Helical" evidence="10">
    <location>
        <begin position="201"/>
        <end position="219"/>
    </location>
</feature>
<feature type="transmembrane region" description="Helical" evidence="10">
    <location>
        <begin position="364"/>
        <end position="385"/>
    </location>
</feature>
<keyword evidence="7 10" id="KW-1133">Transmembrane helix</keyword>
<feature type="transmembrane region" description="Helical" evidence="10">
    <location>
        <begin position="52"/>
        <end position="79"/>
    </location>
</feature>
<gene>
    <name evidence="11" type="ORF">SAMN02745180_02563</name>
</gene>
<feature type="transmembrane region" description="Helical" evidence="10">
    <location>
        <begin position="326"/>
        <end position="352"/>
    </location>
</feature>
<organism evidence="11 12">
    <name type="scientific">Sporanaerobacter acetigenes DSM 13106</name>
    <dbReference type="NCBI Taxonomy" id="1123281"/>
    <lineage>
        <taxon>Bacteria</taxon>
        <taxon>Bacillati</taxon>
        <taxon>Bacillota</taxon>
        <taxon>Tissierellia</taxon>
        <taxon>Tissierellales</taxon>
        <taxon>Sporanaerobacteraceae</taxon>
        <taxon>Sporanaerobacter</taxon>
    </lineage>
</organism>
<dbReference type="InterPro" id="IPR048279">
    <property type="entry name" value="MdtK-like"/>
</dbReference>
<comment type="similarity">
    <text evidence="2">Belongs to the multi antimicrobial extrusion (MATE) (TC 2.A.66.1) family. MepA subfamily.</text>
</comment>
<dbReference type="AlphaFoldDB" id="A0A1M5YZ18"/>
<evidence type="ECO:0000256" key="4">
    <source>
        <dbReference type="ARBA" id="ARBA00022448"/>
    </source>
</evidence>
<dbReference type="STRING" id="1123281.SAMN02745180_02563"/>
<dbReference type="InterPro" id="IPR051327">
    <property type="entry name" value="MATE_MepA_subfamily"/>
</dbReference>
<dbReference type="NCBIfam" id="TIGR00797">
    <property type="entry name" value="matE"/>
    <property type="match status" value="1"/>
</dbReference>
<keyword evidence="9" id="KW-0046">Antibiotic resistance</keyword>
<keyword evidence="6 10" id="KW-0812">Transmembrane</keyword>
<dbReference type="GO" id="GO:0042910">
    <property type="term" value="F:xenobiotic transmembrane transporter activity"/>
    <property type="evidence" value="ECO:0007669"/>
    <property type="project" value="InterPro"/>
</dbReference>
<dbReference type="InterPro" id="IPR002528">
    <property type="entry name" value="MATE_fam"/>
</dbReference>
<evidence type="ECO:0000256" key="7">
    <source>
        <dbReference type="ARBA" id="ARBA00022989"/>
    </source>
</evidence>
<accession>A0A1M5YZ18</accession>
<proteinExistence type="inferred from homology"/>
<dbReference type="PIRSF" id="PIRSF006603">
    <property type="entry name" value="DinF"/>
    <property type="match status" value="1"/>
</dbReference>
<evidence type="ECO:0000256" key="1">
    <source>
        <dbReference type="ARBA" id="ARBA00004651"/>
    </source>
</evidence>
<dbReference type="Pfam" id="PF01554">
    <property type="entry name" value="MatE"/>
    <property type="match status" value="2"/>
</dbReference>
<keyword evidence="12" id="KW-1185">Reference proteome</keyword>
<evidence type="ECO:0000256" key="2">
    <source>
        <dbReference type="ARBA" id="ARBA00008417"/>
    </source>
</evidence>
<feature type="transmembrane region" description="Helical" evidence="10">
    <location>
        <begin position="240"/>
        <end position="264"/>
    </location>
</feature>
<feature type="transmembrane region" description="Helical" evidence="10">
    <location>
        <begin position="423"/>
        <end position="443"/>
    </location>
</feature>
<evidence type="ECO:0000256" key="8">
    <source>
        <dbReference type="ARBA" id="ARBA00023136"/>
    </source>
</evidence>
<feature type="transmembrane region" description="Helical" evidence="10">
    <location>
        <begin position="172"/>
        <end position="195"/>
    </location>
</feature>
<feature type="transmembrane region" description="Helical" evidence="10">
    <location>
        <begin position="397"/>
        <end position="417"/>
    </location>
</feature>
<evidence type="ECO:0000256" key="9">
    <source>
        <dbReference type="ARBA" id="ARBA00023251"/>
    </source>
</evidence>
<feature type="transmembrane region" description="Helical" evidence="10">
    <location>
        <begin position="100"/>
        <end position="123"/>
    </location>
</feature>
<dbReference type="GO" id="GO:0015297">
    <property type="term" value="F:antiporter activity"/>
    <property type="evidence" value="ECO:0007669"/>
    <property type="project" value="InterPro"/>
</dbReference>
<dbReference type="CDD" id="cd13143">
    <property type="entry name" value="MATE_MepA_like"/>
    <property type="match status" value="1"/>
</dbReference>
<evidence type="ECO:0000256" key="3">
    <source>
        <dbReference type="ARBA" id="ARBA00022106"/>
    </source>
</evidence>
<feature type="transmembrane region" description="Helical" evidence="10">
    <location>
        <begin position="276"/>
        <end position="296"/>
    </location>
</feature>
<keyword evidence="8 10" id="KW-0472">Membrane</keyword>
<dbReference type="EMBL" id="FQXR01000017">
    <property type="protein sequence ID" value="SHI17114.1"/>
    <property type="molecule type" value="Genomic_DNA"/>
</dbReference>
<evidence type="ECO:0000256" key="10">
    <source>
        <dbReference type="SAM" id="Phobius"/>
    </source>
</evidence>
<dbReference type="PANTHER" id="PTHR43823">
    <property type="entry name" value="SPORULATION PROTEIN YKVU"/>
    <property type="match status" value="1"/>
</dbReference>
<dbReference type="InterPro" id="IPR045070">
    <property type="entry name" value="MATE_MepA-like"/>
</dbReference>
<dbReference type="Proteomes" id="UP000184389">
    <property type="component" value="Unassembled WGS sequence"/>
</dbReference>
<feature type="transmembrane region" description="Helical" evidence="10">
    <location>
        <begin position="143"/>
        <end position="165"/>
    </location>
</feature>
<keyword evidence="5" id="KW-1003">Cell membrane</keyword>
<protein>
    <recommendedName>
        <fullName evidence="3">Multidrug export protein MepA</fullName>
    </recommendedName>
</protein>
<evidence type="ECO:0000313" key="11">
    <source>
        <dbReference type="EMBL" id="SHI17114.1"/>
    </source>
</evidence>
<name>A0A1M5YZ18_9FIRM</name>
<evidence type="ECO:0000256" key="6">
    <source>
        <dbReference type="ARBA" id="ARBA00022692"/>
    </source>
</evidence>
<reference evidence="11 12" key="1">
    <citation type="submission" date="2016-11" db="EMBL/GenBank/DDBJ databases">
        <authorList>
            <person name="Jaros S."/>
            <person name="Januszkiewicz K."/>
            <person name="Wedrychowicz H."/>
        </authorList>
    </citation>
    <scope>NUCLEOTIDE SEQUENCE [LARGE SCALE GENOMIC DNA]</scope>
    <source>
        <strain evidence="11 12">DSM 13106</strain>
    </source>
</reference>
<evidence type="ECO:0000313" key="12">
    <source>
        <dbReference type="Proteomes" id="UP000184389"/>
    </source>
</evidence>